<feature type="signal peptide" evidence="17">
    <location>
        <begin position="1"/>
        <end position="21"/>
    </location>
</feature>
<dbReference type="Pfam" id="PF00183">
    <property type="entry name" value="HSP90"/>
    <property type="match status" value="1"/>
</dbReference>
<evidence type="ECO:0000256" key="3">
    <source>
        <dbReference type="ARBA" id="ARBA00004564"/>
    </source>
</evidence>
<feature type="compositionally biased region" description="Acidic residues" evidence="16">
    <location>
        <begin position="254"/>
        <end position="282"/>
    </location>
</feature>
<feature type="binding site" evidence="15">
    <location>
        <position position="103"/>
    </location>
    <ligand>
        <name>ATP</name>
        <dbReference type="ChEBI" id="CHEBI:30616"/>
    </ligand>
</feature>
<dbReference type="NCBIfam" id="NF003555">
    <property type="entry name" value="PRK05218.1"/>
    <property type="match status" value="1"/>
</dbReference>
<dbReference type="GO" id="GO:0042470">
    <property type="term" value="C:melanosome"/>
    <property type="evidence" value="ECO:0007669"/>
    <property type="project" value="UniProtKB-SubCell"/>
</dbReference>
<dbReference type="Gene3D" id="3.30.230.80">
    <property type="match status" value="1"/>
</dbReference>
<dbReference type="SUPFAM" id="SSF55874">
    <property type="entry name" value="ATPase domain of HSP90 chaperone/DNA topoisomerase II/histidine kinase"/>
    <property type="match status" value="1"/>
</dbReference>
<keyword evidence="17" id="KW-0732">Signal</keyword>
<reference evidence="18" key="1">
    <citation type="submission" date="2019-03" db="EMBL/GenBank/DDBJ databases">
        <title>Genome sequencing and reference-guided assembly of Black Bengal Goat (Capra hircus).</title>
        <authorList>
            <person name="Siddiki A.Z."/>
            <person name="Baten A."/>
            <person name="Billah M."/>
            <person name="Alam M.A.U."/>
            <person name="Shawrob K.S.M."/>
            <person name="Saha S."/>
            <person name="Chowdhury M."/>
            <person name="Rahman A.H."/>
            <person name="Stear M."/>
            <person name="Miah G."/>
            <person name="Das G.B."/>
            <person name="Hossain M.M."/>
            <person name="Kumkum M."/>
            <person name="Islam M.S."/>
            <person name="Mollah A.M."/>
            <person name="Ahsan A."/>
            <person name="Tusar F."/>
            <person name="Khan M.K.I."/>
        </authorList>
    </citation>
    <scope>NUCLEOTIDE SEQUENCE [LARGE SCALE GENOMIC DNA]</scope>
</reference>
<dbReference type="Ensembl" id="ENSCHIT00010007356.1">
    <property type="protein sequence ID" value="ENSCHIP00010005304.1"/>
    <property type="gene ID" value="ENSCHIG00010003773.1"/>
</dbReference>
<dbReference type="FunFam" id="3.30.230.80:FF:000003">
    <property type="entry name" value="endoplasmin isoform X1"/>
    <property type="match status" value="1"/>
</dbReference>
<feature type="region of interest" description="Disordered" evidence="16">
    <location>
        <begin position="253"/>
        <end position="288"/>
    </location>
</feature>
<evidence type="ECO:0000256" key="7">
    <source>
        <dbReference type="ARBA" id="ARBA00022840"/>
    </source>
</evidence>
<protein>
    <recommendedName>
        <fullName evidence="12">Endoplasmin</fullName>
    </recommendedName>
    <alternativeName>
        <fullName evidence="13">Heat shock protein 90 kDa beta member 1</fullName>
    </alternativeName>
</protein>
<dbReference type="Gene3D" id="1.20.120.790">
    <property type="entry name" value="Heat shock protein 90, C-terminal domain"/>
    <property type="match status" value="1"/>
</dbReference>
<dbReference type="InterPro" id="IPR001404">
    <property type="entry name" value="Hsp90_fam"/>
</dbReference>
<feature type="binding site" evidence="15">
    <location>
        <position position="413"/>
    </location>
    <ligand>
        <name>ATP</name>
        <dbReference type="ChEBI" id="CHEBI:30616"/>
    </ligand>
</feature>
<feature type="binding site" evidence="15">
    <location>
        <position position="168"/>
    </location>
    <ligand>
        <name>ATP</name>
        <dbReference type="ChEBI" id="CHEBI:30616"/>
    </ligand>
</feature>
<evidence type="ECO:0000313" key="18">
    <source>
        <dbReference type="Ensembl" id="ENSCHIP00010005304.1"/>
    </source>
</evidence>
<dbReference type="CDD" id="cd16927">
    <property type="entry name" value="HATPase_Hsp90-like"/>
    <property type="match status" value="1"/>
</dbReference>
<keyword evidence="8" id="KW-0703">Sarcoplasmic reticulum</keyword>
<dbReference type="GO" id="GO:0140662">
    <property type="term" value="F:ATP-dependent protein folding chaperone"/>
    <property type="evidence" value="ECO:0007669"/>
    <property type="project" value="InterPro"/>
</dbReference>
<feature type="binding site" evidence="15">
    <location>
        <position position="210"/>
    </location>
    <ligand>
        <name>ATP</name>
        <dbReference type="ChEBI" id="CHEBI:30616"/>
    </ligand>
</feature>
<feature type="region of interest" description="Disordered" evidence="16">
    <location>
        <begin position="715"/>
        <end position="766"/>
    </location>
</feature>
<comment type="subcellular location">
    <subcellularLocation>
        <location evidence="2">Endoplasmic reticulum lumen</location>
    </subcellularLocation>
    <subcellularLocation>
        <location evidence="1">Melanosome</location>
    </subcellularLocation>
    <subcellularLocation>
        <location evidence="3">Sarcoplasmic reticulum lumen</location>
    </subcellularLocation>
</comment>
<dbReference type="InterPro" id="IPR037196">
    <property type="entry name" value="HSP90_C"/>
</dbReference>
<evidence type="ECO:0000256" key="13">
    <source>
        <dbReference type="ARBA" id="ARBA00042650"/>
    </source>
</evidence>
<keyword evidence="10" id="KW-0143">Chaperone</keyword>
<evidence type="ECO:0000256" key="16">
    <source>
        <dbReference type="SAM" id="MobiDB-lite"/>
    </source>
</evidence>
<feature type="binding site" evidence="15">
    <location>
        <position position="149"/>
    </location>
    <ligand>
        <name>ATP</name>
        <dbReference type="ChEBI" id="CHEBI:30616"/>
    </ligand>
</feature>
<dbReference type="PANTHER" id="PTHR11528">
    <property type="entry name" value="HEAT SHOCK PROTEIN 90 FAMILY MEMBER"/>
    <property type="match status" value="1"/>
</dbReference>
<evidence type="ECO:0000256" key="4">
    <source>
        <dbReference type="ARBA" id="ARBA00008239"/>
    </source>
</evidence>
<keyword evidence="9" id="KW-0325">Glycoprotein</keyword>
<reference evidence="18" key="2">
    <citation type="submission" date="2025-08" db="UniProtKB">
        <authorList>
            <consortium name="Ensembl"/>
        </authorList>
    </citation>
    <scope>IDENTIFICATION</scope>
</reference>
<name>A0A8C2NJP4_CAPHI</name>
<organism evidence="18">
    <name type="scientific">Capra hircus</name>
    <name type="common">Goat</name>
    <dbReference type="NCBI Taxonomy" id="9925"/>
    <lineage>
        <taxon>Eukaryota</taxon>
        <taxon>Metazoa</taxon>
        <taxon>Chordata</taxon>
        <taxon>Craniata</taxon>
        <taxon>Vertebrata</taxon>
        <taxon>Euteleostomi</taxon>
        <taxon>Mammalia</taxon>
        <taxon>Eutheria</taxon>
        <taxon>Laurasiatheria</taxon>
        <taxon>Artiodactyla</taxon>
        <taxon>Ruminantia</taxon>
        <taxon>Pecora</taxon>
        <taxon>Bovidae</taxon>
        <taxon>Caprinae</taxon>
        <taxon>Capra</taxon>
    </lineage>
</organism>
<dbReference type="GO" id="GO:0005524">
    <property type="term" value="F:ATP binding"/>
    <property type="evidence" value="ECO:0007669"/>
    <property type="project" value="UniProtKB-KW"/>
</dbReference>
<feature type="compositionally biased region" description="Acidic residues" evidence="16">
    <location>
        <begin position="722"/>
        <end position="760"/>
    </location>
</feature>
<feature type="binding site" evidence="15">
    <location>
        <position position="162"/>
    </location>
    <ligand>
        <name>ATP</name>
        <dbReference type="ChEBI" id="CHEBI:30616"/>
    </ligand>
</feature>
<feature type="binding site" evidence="15">
    <location>
        <begin position="169"/>
        <end position="170"/>
    </location>
    <ligand>
        <name>ATP</name>
        <dbReference type="ChEBI" id="CHEBI:30616"/>
    </ligand>
</feature>
<evidence type="ECO:0000256" key="14">
    <source>
        <dbReference type="ARBA" id="ARBA00048778"/>
    </source>
</evidence>
<dbReference type="InterPro" id="IPR020568">
    <property type="entry name" value="Ribosomal_Su5_D2-typ_SF"/>
</dbReference>
<keyword evidence="7 15" id="KW-0067">ATP-binding</keyword>
<dbReference type="InterPro" id="IPR036890">
    <property type="entry name" value="HATPase_C_sf"/>
</dbReference>
<dbReference type="SUPFAM" id="SSF110942">
    <property type="entry name" value="HSP90 C-terminal domain"/>
    <property type="match status" value="1"/>
</dbReference>
<dbReference type="Gene3D" id="3.30.565.10">
    <property type="entry name" value="Histidine kinase-like ATPase, C-terminal domain"/>
    <property type="match status" value="2"/>
</dbReference>
<dbReference type="InterPro" id="IPR020575">
    <property type="entry name" value="Hsp90_N"/>
</dbReference>
<feature type="binding site" evidence="15">
    <location>
        <position position="107"/>
    </location>
    <ligand>
        <name>ATP</name>
        <dbReference type="ChEBI" id="CHEBI:30616"/>
    </ligand>
</feature>
<dbReference type="FunFam" id="1.20.120.790:FF:000003">
    <property type="entry name" value="Heat shock protein 90"/>
    <property type="match status" value="1"/>
</dbReference>
<evidence type="ECO:0000256" key="5">
    <source>
        <dbReference type="ARBA" id="ARBA00022741"/>
    </source>
</evidence>
<evidence type="ECO:0000256" key="15">
    <source>
        <dbReference type="PIRSR" id="PIRSR002583-1"/>
    </source>
</evidence>
<evidence type="ECO:0000256" key="9">
    <source>
        <dbReference type="ARBA" id="ARBA00023180"/>
    </source>
</evidence>
<feature type="binding site" evidence="15">
    <location>
        <position position="154"/>
    </location>
    <ligand>
        <name>ATP</name>
        <dbReference type="ChEBI" id="CHEBI:30616"/>
    </ligand>
</feature>
<comment type="similarity">
    <text evidence="4">Belongs to the heat shock protein 90 family.</text>
</comment>
<dbReference type="AlphaFoldDB" id="A0A8C2NJP4"/>
<dbReference type="PROSITE" id="PS00298">
    <property type="entry name" value="HSP90"/>
    <property type="match status" value="1"/>
</dbReference>
<dbReference type="PIRSF" id="PIRSF002583">
    <property type="entry name" value="Hsp90"/>
    <property type="match status" value="1"/>
</dbReference>
<dbReference type="GO" id="GO:0033018">
    <property type="term" value="C:sarcoplasmic reticulum lumen"/>
    <property type="evidence" value="ECO:0007669"/>
    <property type="project" value="UniProtKB-SubCell"/>
</dbReference>
<feature type="chain" id="PRO_5034699012" description="Endoplasmin" evidence="17">
    <location>
        <begin position="22"/>
        <end position="801"/>
    </location>
</feature>
<evidence type="ECO:0000256" key="12">
    <source>
        <dbReference type="ARBA" id="ARBA00039709"/>
    </source>
</evidence>
<dbReference type="HAMAP" id="MF_00505">
    <property type="entry name" value="HSP90"/>
    <property type="match status" value="1"/>
</dbReference>
<evidence type="ECO:0000256" key="11">
    <source>
        <dbReference type="ARBA" id="ARBA00023278"/>
    </source>
</evidence>
<sequence>MRVLWVLGLCCVLLTFGSVRADDEVDVDGTVEEDLGKSREGSRTDDEVVQREEEAIQLDGLNASQIRELREKSEKFAFQAEVNRMMKLIINSLYKNKEIFLRELISNASDALDKIRLISLTDETALAGNEELTVKIKCDKEKNLLHVTDTGVGMTREELVKNLGTIAKSGTNKVIVTSKHNNDTQHIWESDSNEFSVIADPRGNTLGRGTTITLVLKEEASDYLELDTIKNLVKKYSQFINFPIYVWSSKTETVEEPAEEEEAAKEDKEESDDEAAVEEEEDEKKPKTKKVEKTVWDWELMNDIKPIWQRPSKEVEEDEYKAFYKSFSKESDDPMAYIHFTAEGEVTFKSILFVPTSAPRGLFDEYGSKKSDYIKLYVRRVFITDDFHDMMPKYLNFVKGVVDSDDLPLNVSRETLQQHKLLKVIRKKLVRKTLDMIKKIADEKYNDTFWKEFGTNIKLGVIEDHSNRTRLAKLLRFQSSHHPSDMTSLDQYVERMKEKQDKIYFMAGASRKEAESSPFVERLLKKGYEVIYLTEPVDEYCIQALPEFDGKRFQNVAKEGVKFDESEKSKESREAVEKEFEPLLNWMKDKALKDKIEKAVVSQRLTESPCALVASQYGWSGNMERIMKAQAYQTGKDISTNYYASQKKTFEINPRHPLIRDMLRRVKEDEDDKTVLDLAVVLFETATLRSGYLLPDTKAYGDRIERMLRLSLNIDPDAKVEEEPEEEPEETTEDTAEDTEQDEEEEMDAGTDEEEQETAEVEQTKRGLASVVLQSQSYGQSQEIGKVKSWDKSLFYLKRVF</sequence>
<dbReference type="GO" id="GO:0051082">
    <property type="term" value="F:unfolded protein binding"/>
    <property type="evidence" value="ECO:0007669"/>
    <property type="project" value="InterPro"/>
</dbReference>
<evidence type="ECO:0000256" key="10">
    <source>
        <dbReference type="ARBA" id="ARBA00023186"/>
    </source>
</evidence>
<accession>A0A8C2NJP4</accession>
<dbReference type="GO" id="GO:0016887">
    <property type="term" value="F:ATP hydrolysis activity"/>
    <property type="evidence" value="ECO:0007669"/>
    <property type="project" value="InterPro"/>
</dbReference>
<evidence type="ECO:0000256" key="8">
    <source>
        <dbReference type="ARBA" id="ARBA00022951"/>
    </source>
</evidence>
<evidence type="ECO:0000256" key="17">
    <source>
        <dbReference type="SAM" id="SignalP"/>
    </source>
</evidence>
<evidence type="ECO:0000256" key="1">
    <source>
        <dbReference type="ARBA" id="ARBA00004223"/>
    </source>
</evidence>
<dbReference type="SUPFAM" id="SSF54211">
    <property type="entry name" value="Ribosomal protein S5 domain 2-like"/>
    <property type="match status" value="1"/>
</dbReference>
<keyword evidence="6" id="KW-0256">Endoplasmic reticulum</keyword>
<dbReference type="Gene3D" id="3.40.50.11260">
    <property type="match status" value="1"/>
</dbReference>
<keyword evidence="5 15" id="KW-0547">Nucleotide-binding</keyword>
<dbReference type="InterPro" id="IPR019805">
    <property type="entry name" value="Heat_shock_protein_90_CS"/>
</dbReference>
<evidence type="ECO:0000256" key="2">
    <source>
        <dbReference type="ARBA" id="ARBA00004319"/>
    </source>
</evidence>
<dbReference type="PRINTS" id="PR00775">
    <property type="entry name" value="HEATSHOCK90"/>
</dbReference>
<dbReference type="FunFam" id="3.40.50.11260:FF:000003">
    <property type="entry name" value="Heat shock protein 90"/>
    <property type="match status" value="1"/>
</dbReference>
<evidence type="ECO:0000256" key="6">
    <source>
        <dbReference type="ARBA" id="ARBA00022824"/>
    </source>
</evidence>
<gene>
    <name evidence="18" type="primary">HSP90B1</name>
</gene>
<keyword evidence="11" id="KW-0379">Hydroxylation</keyword>
<comment type="catalytic activity">
    <reaction evidence="14">
        <text>ATP + H2O = ADP + phosphate + H(+)</text>
        <dbReference type="Rhea" id="RHEA:13065"/>
        <dbReference type="ChEBI" id="CHEBI:15377"/>
        <dbReference type="ChEBI" id="CHEBI:15378"/>
        <dbReference type="ChEBI" id="CHEBI:30616"/>
        <dbReference type="ChEBI" id="CHEBI:43474"/>
        <dbReference type="ChEBI" id="CHEBI:456216"/>
    </reaction>
    <physiologicalReaction direction="left-to-right" evidence="14">
        <dbReference type="Rhea" id="RHEA:13066"/>
    </physiologicalReaction>
</comment>
<proteinExistence type="inferred from homology"/>